<keyword evidence="8" id="KW-0061">Asparagine biosynthesis</keyword>
<keyword evidence="7" id="KW-0067">ATP-binding</keyword>
<protein>
    <recommendedName>
        <fullName evidence="3">Asparagine synthetase [glutamine-hydrolyzing]</fullName>
        <ecNumber evidence="2">6.3.5.4</ecNumber>
    </recommendedName>
    <alternativeName>
        <fullName evidence="10">Glutamine-dependent asparagine synthetase</fullName>
    </alternativeName>
</protein>
<keyword evidence="6" id="KW-0547">Nucleotide-binding</keyword>
<evidence type="ECO:0000256" key="7">
    <source>
        <dbReference type="ARBA" id="ARBA00022840"/>
    </source>
</evidence>
<evidence type="ECO:0000256" key="8">
    <source>
        <dbReference type="ARBA" id="ARBA00022888"/>
    </source>
</evidence>
<reference evidence="14" key="1">
    <citation type="submission" date="2022-08" db="UniProtKB">
        <authorList>
            <consortium name="EnsemblMetazoa"/>
        </authorList>
    </citation>
    <scope>IDENTIFICATION</scope>
    <source>
        <strain evidence="14">05x7-T-G4-1.051#20</strain>
    </source>
</reference>
<proteinExistence type="predicted"/>
<evidence type="ECO:0000259" key="13">
    <source>
        <dbReference type="PROSITE" id="PS51278"/>
    </source>
</evidence>
<evidence type="ECO:0000256" key="12">
    <source>
        <dbReference type="SAM" id="MobiDB-lite"/>
    </source>
</evidence>
<dbReference type="AlphaFoldDB" id="A0A8W8ME60"/>
<dbReference type="SUPFAM" id="SSF56235">
    <property type="entry name" value="N-terminal nucleophile aminohydrolases (Ntn hydrolases)"/>
    <property type="match status" value="1"/>
</dbReference>
<dbReference type="GO" id="GO:0006529">
    <property type="term" value="P:asparagine biosynthetic process"/>
    <property type="evidence" value="ECO:0007669"/>
    <property type="project" value="UniProtKB-KW"/>
</dbReference>
<dbReference type="PANTHER" id="PTHR11772">
    <property type="entry name" value="ASPARAGINE SYNTHETASE"/>
    <property type="match status" value="1"/>
</dbReference>
<dbReference type="InterPro" id="IPR050795">
    <property type="entry name" value="Asn_Synthetase"/>
</dbReference>
<dbReference type="PANTHER" id="PTHR11772:SF23">
    <property type="entry name" value="ASPARAGINE SYNTHETASE [GLUTAMINE-HYDROLYZING]"/>
    <property type="match status" value="1"/>
</dbReference>
<keyword evidence="4" id="KW-0436">Ligase</keyword>
<dbReference type="SUPFAM" id="SSF52402">
    <property type="entry name" value="Adenine nucleotide alpha hydrolases-like"/>
    <property type="match status" value="1"/>
</dbReference>
<evidence type="ECO:0000256" key="2">
    <source>
        <dbReference type="ARBA" id="ARBA00012737"/>
    </source>
</evidence>
<evidence type="ECO:0000256" key="1">
    <source>
        <dbReference type="ARBA" id="ARBA00005187"/>
    </source>
</evidence>
<dbReference type="EC" id="6.3.5.4" evidence="2"/>
<dbReference type="EnsemblMetazoa" id="G32544.4">
    <property type="protein sequence ID" value="G32544.4:cds"/>
    <property type="gene ID" value="G32544"/>
</dbReference>
<dbReference type="FunFam" id="3.40.50.620:FF:000090">
    <property type="entry name" value="asparagine synthetase [glutamine-hydrolyzing]"/>
    <property type="match status" value="1"/>
</dbReference>
<evidence type="ECO:0000256" key="10">
    <source>
        <dbReference type="ARBA" id="ARBA00030234"/>
    </source>
</evidence>
<evidence type="ECO:0000256" key="5">
    <source>
        <dbReference type="ARBA" id="ARBA00022605"/>
    </source>
</evidence>
<dbReference type="PROSITE" id="PS51278">
    <property type="entry name" value="GATASE_TYPE_2"/>
    <property type="match status" value="1"/>
</dbReference>
<feature type="compositionally biased region" description="Polar residues" evidence="12">
    <location>
        <begin position="14"/>
        <end position="31"/>
    </location>
</feature>
<dbReference type="GO" id="GO:0005829">
    <property type="term" value="C:cytosol"/>
    <property type="evidence" value="ECO:0007669"/>
    <property type="project" value="TreeGrafter"/>
</dbReference>
<evidence type="ECO:0000313" key="14">
    <source>
        <dbReference type="EnsemblMetazoa" id="G32544.4:cds"/>
    </source>
</evidence>
<comment type="catalytic activity">
    <reaction evidence="11">
        <text>L-aspartate + L-glutamine + ATP + H2O = L-asparagine + L-glutamate + AMP + diphosphate + H(+)</text>
        <dbReference type="Rhea" id="RHEA:12228"/>
        <dbReference type="ChEBI" id="CHEBI:15377"/>
        <dbReference type="ChEBI" id="CHEBI:15378"/>
        <dbReference type="ChEBI" id="CHEBI:29985"/>
        <dbReference type="ChEBI" id="CHEBI:29991"/>
        <dbReference type="ChEBI" id="CHEBI:30616"/>
        <dbReference type="ChEBI" id="CHEBI:33019"/>
        <dbReference type="ChEBI" id="CHEBI:58048"/>
        <dbReference type="ChEBI" id="CHEBI:58359"/>
        <dbReference type="ChEBI" id="CHEBI:456215"/>
        <dbReference type="EC" id="6.3.5.4"/>
    </reaction>
</comment>
<evidence type="ECO:0000256" key="6">
    <source>
        <dbReference type="ARBA" id="ARBA00022741"/>
    </source>
</evidence>
<dbReference type="GO" id="GO:0004066">
    <property type="term" value="F:asparagine synthase (glutamine-hydrolyzing) activity"/>
    <property type="evidence" value="ECO:0007669"/>
    <property type="project" value="UniProtKB-EC"/>
</dbReference>
<organism evidence="14 15">
    <name type="scientific">Magallana gigas</name>
    <name type="common">Pacific oyster</name>
    <name type="synonym">Crassostrea gigas</name>
    <dbReference type="NCBI Taxonomy" id="29159"/>
    <lineage>
        <taxon>Eukaryota</taxon>
        <taxon>Metazoa</taxon>
        <taxon>Spiralia</taxon>
        <taxon>Lophotrochozoa</taxon>
        <taxon>Mollusca</taxon>
        <taxon>Bivalvia</taxon>
        <taxon>Autobranchia</taxon>
        <taxon>Pteriomorphia</taxon>
        <taxon>Ostreida</taxon>
        <taxon>Ostreoidea</taxon>
        <taxon>Ostreidae</taxon>
        <taxon>Magallana</taxon>
    </lineage>
</organism>
<dbReference type="Pfam" id="PF13537">
    <property type="entry name" value="GATase_7"/>
    <property type="match status" value="1"/>
</dbReference>
<dbReference type="Gene3D" id="3.60.20.10">
    <property type="entry name" value="Glutamine Phosphoribosylpyrophosphate, subunit 1, domain 1"/>
    <property type="match status" value="1"/>
</dbReference>
<feature type="region of interest" description="Disordered" evidence="12">
    <location>
        <begin position="1"/>
        <end position="31"/>
    </location>
</feature>
<accession>A0A8W8ME60</accession>
<evidence type="ECO:0000256" key="4">
    <source>
        <dbReference type="ARBA" id="ARBA00022598"/>
    </source>
</evidence>
<evidence type="ECO:0000256" key="11">
    <source>
        <dbReference type="ARBA" id="ARBA00048741"/>
    </source>
</evidence>
<dbReference type="InterPro" id="IPR033738">
    <property type="entry name" value="AsnB_N"/>
</dbReference>
<keyword evidence="5" id="KW-0028">Amino-acid biosynthesis</keyword>
<sequence>MGRCEKNIEETRSRSQAASLSFSRGVGSDQTGSDRIPLSLVLSVLRLRVFNILILCSHEGHRKKTEVLSNSKKTRINMCGIWAIFGSDDDVAMQCNAAHKITHRGPDAFRLETIHHFPNCALGFHRLAIVDDLAGMQPMRVFKYPHIWLMYNGEIYNHKLLEEQFNFDTSTACDGEVIIHLYAKGGAEYAAKHLDGVFCFVILDTAERRVYVGRDTFGVRPGFKSYIEQKGFLAVCSEAKGLMPLQQIDNNVQITIFPPGHVETYSLDLSGRATYVNTTRFHKIGEPPAYKTLVNPVDDDVDESIRVLLDAAVHKRTMAERRIGCLLSGGLDSSLVAALFVRKAKEIGIKYPIQTFSIGMENSPDLLAARKVAKHLGTEHHEVVMTPDEGIESLKSVIFHLESYDITTIRASVAMYLLSKYINEKTDTRVILSGEGADEVMQGYIYFHKAPSPSEADTESLRLCRDLYMYDVLRGDRSTAAWGLEIRVPFLDHRLTSYFLSLPPEVRQPRDGKEKYLLREAFDKTGLLPNDILWRPKEAFSDGLSSVKRSWYEILQDHLCDQINEGELEEASSKYPHNTPLTKEALYFRKVFESFYPGRADWIPYFWMPRWTVASDPSARTLKHYKNE</sequence>
<name>A0A8W8ME60_MAGGI</name>
<evidence type="ECO:0000313" key="15">
    <source>
        <dbReference type="Proteomes" id="UP000005408"/>
    </source>
</evidence>
<dbReference type="InterPro" id="IPR006426">
    <property type="entry name" value="Asn_synth_AEB"/>
</dbReference>
<dbReference type="GO" id="GO:0005524">
    <property type="term" value="F:ATP binding"/>
    <property type="evidence" value="ECO:0007669"/>
    <property type="project" value="UniProtKB-KW"/>
</dbReference>
<keyword evidence="9" id="KW-0315">Glutamine amidotransferase</keyword>
<dbReference type="CDD" id="cd00712">
    <property type="entry name" value="AsnB"/>
    <property type="match status" value="1"/>
</dbReference>
<dbReference type="Pfam" id="PF00733">
    <property type="entry name" value="Asn_synthase"/>
    <property type="match status" value="1"/>
</dbReference>
<evidence type="ECO:0000256" key="3">
    <source>
        <dbReference type="ARBA" id="ARBA00021389"/>
    </source>
</evidence>
<dbReference type="InterPro" id="IPR014729">
    <property type="entry name" value="Rossmann-like_a/b/a_fold"/>
</dbReference>
<dbReference type="CDD" id="cd01991">
    <property type="entry name" value="Asn_synthase_B_C"/>
    <property type="match status" value="1"/>
</dbReference>
<feature type="compositionally biased region" description="Basic and acidic residues" evidence="12">
    <location>
        <begin position="1"/>
        <end position="13"/>
    </location>
</feature>
<evidence type="ECO:0000256" key="9">
    <source>
        <dbReference type="ARBA" id="ARBA00022962"/>
    </source>
</evidence>
<dbReference type="Gene3D" id="3.40.50.620">
    <property type="entry name" value="HUPs"/>
    <property type="match status" value="1"/>
</dbReference>
<keyword evidence="15" id="KW-1185">Reference proteome</keyword>
<dbReference type="InterPro" id="IPR017932">
    <property type="entry name" value="GATase_2_dom"/>
</dbReference>
<dbReference type="FunFam" id="3.60.20.10:FF:000039">
    <property type="entry name" value="Asparagine synthetase [glutamine-hydrolyzing]"/>
    <property type="match status" value="1"/>
</dbReference>
<dbReference type="InterPro" id="IPR029055">
    <property type="entry name" value="Ntn_hydrolases_N"/>
</dbReference>
<feature type="domain" description="Glutamine amidotransferase type-2" evidence="13">
    <location>
        <begin position="79"/>
        <end position="268"/>
    </location>
</feature>
<dbReference type="InterPro" id="IPR001962">
    <property type="entry name" value="Asn_synthase"/>
</dbReference>
<dbReference type="Proteomes" id="UP000005408">
    <property type="component" value="Unassembled WGS sequence"/>
</dbReference>
<comment type="pathway">
    <text evidence="1">Amino-acid biosynthesis; L-asparagine biosynthesis; L-asparagine from L-aspartate (L-Gln route): step 1/1.</text>
</comment>
<dbReference type="NCBIfam" id="TIGR01536">
    <property type="entry name" value="asn_synth_AEB"/>
    <property type="match status" value="1"/>
</dbReference>